<keyword evidence="2" id="KW-0645">Protease</keyword>
<dbReference type="InterPro" id="IPR033116">
    <property type="entry name" value="TRYPSIN_SER"/>
</dbReference>
<name>A0A6J1X3E0_GALME</name>
<dbReference type="SMART" id="SM00020">
    <property type="entry name" value="Tryp_SPc"/>
    <property type="match status" value="1"/>
</dbReference>
<reference evidence="6" key="1">
    <citation type="submission" date="2025-08" db="UniProtKB">
        <authorList>
            <consortium name="RefSeq"/>
        </authorList>
    </citation>
    <scope>IDENTIFICATION</scope>
    <source>
        <tissue evidence="6">Whole larvae</tissue>
    </source>
</reference>
<dbReference type="InterPro" id="IPR051333">
    <property type="entry name" value="CLIP_Serine_Protease"/>
</dbReference>
<evidence type="ECO:0000256" key="3">
    <source>
        <dbReference type="SAM" id="SignalP"/>
    </source>
</evidence>
<dbReference type="InterPro" id="IPR043504">
    <property type="entry name" value="Peptidase_S1_PA_chymotrypsin"/>
</dbReference>
<dbReference type="InParanoid" id="A0A6J1X3E0"/>
<evidence type="ECO:0000313" key="6">
    <source>
        <dbReference type="RefSeq" id="XP_026760462.2"/>
    </source>
</evidence>
<dbReference type="PRINTS" id="PR00722">
    <property type="entry name" value="CHYMOTRYPSIN"/>
</dbReference>
<dbReference type="Proteomes" id="UP001652740">
    <property type="component" value="Unplaced"/>
</dbReference>
<feature type="signal peptide" evidence="3">
    <location>
        <begin position="1"/>
        <end position="19"/>
    </location>
</feature>
<dbReference type="GeneID" id="113519548"/>
<dbReference type="InterPro" id="IPR001254">
    <property type="entry name" value="Trypsin_dom"/>
</dbReference>
<evidence type="ECO:0000256" key="1">
    <source>
        <dbReference type="ARBA" id="ARBA00023157"/>
    </source>
</evidence>
<keyword evidence="1" id="KW-1015">Disulfide bond</keyword>
<dbReference type="KEGG" id="gmw:113519548"/>
<dbReference type="InterPro" id="IPR009003">
    <property type="entry name" value="Peptidase_S1_PA"/>
</dbReference>
<dbReference type="InterPro" id="IPR001314">
    <property type="entry name" value="Peptidase_S1A"/>
</dbReference>
<dbReference type="CDD" id="cd00190">
    <property type="entry name" value="Tryp_SPc"/>
    <property type="match status" value="1"/>
</dbReference>
<feature type="chain" id="PRO_5046844080" evidence="3">
    <location>
        <begin position="20"/>
        <end position="286"/>
    </location>
</feature>
<keyword evidence="2" id="KW-0378">Hydrolase</keyword>
<evidence type="ECO:0000256" key="2">
    <source>
        <dbReference type="RuleBase" id="RU363034"/>
    </source>
</evidence>
<accession>A0A6J1X3E0</accession>
<dbReference type="PROSITE" id="PS00135">
    <property type="entry name" value="TRYPSIN_SER"/>
    <property type="match status" value="1"/>
</dbReference>
<dbReference type="InterPro" id="IPR018114">
    <property type="entry name" value="TRYPSIN_HIS"/>
</dbReference>
<keyword evidence="3" id="KW-0732">Signal</keyword>
<dbReference type="PANTHER" id="PTHR24260">
    <property type="match status" value="1"/>
</dbReference>
<evidence type="ECO:0000313" key="5">
    <source>
        <dbReference type="Proteomes" id="UP001652740"/>
    </source>
</evidence>
<protein>
    <submittedName>
        <fullName evidence="6">Collagenase-like</fullName>
    </submittedName>
</protein>
<dbReference type="AlphaFoldDB" id="A0A6J1X3E0"/>
<dbReference type="GO" id="GO:0090729">
    <property type="term" value="F:toxin activity"/>
    <property type="evidence" value="ECO:0007669"/>
    <property type="project" value="UniProtKB-KW"/>
</dbReference>
<dbReference type="Pfam" id="PF00089">
    <property type="entry name" value="Trypsin"/>
    <property type="match status" value="1"/>
</dbReference>
<dbReference type="SUPFAM" id="SSF50494">
    <property type="entry name" value="Trypsin-like serine proteases"/>
    <property type="match status" value="1"/>
</dbReference>
<dbReference type="PROSITE" id="PS00134">
    <property type="entry name" value="TRYPSIN_HIS"/>
    <property type="match status" value="1"/>
</dbReference>
<gene>
    <name evidence="6" type="primary">LOC113519548</name>
</gene>
<dbReference type="PROSITE" id="PS50240">
    <property type="entry name" value="TRYPSIN_DOM"/>
    <property type="match status" value="1"/>
</dbReference>
<dbReference type="RefSeq" id="XP_026760462.2">
    <property type="nucleotide sequence ID" value="XM_026904661.3"/>
</dbReference>
<dbReference type="GO" id="GO:0004252">
    <property type="term" value="F:serine-type endopeptidase activity"/>
    <property type="evidence" value="ECO:0007669"/>
    <property type="project" value="InterPro"/>
</dbReference>
<dbReference type="GO" id="GO:0006508">
    <property type="term" value="P:proteolysis"/>
    <property type="evidence" value="ECO:0007669"/>
    <property type="project" value="UniProtKB-KW"/>
</dbReference>
<dbReference type="Gene3D" id="2.40.10.10">
    <property type="entry name" value="Trypsin-like serine proteases"/>
    <property type="match status" value="1"/>
</dbReference>
<dbReference type="GO" id="GO:0005576">
    <property type="term" value="C:extracellular region"/>
    <property type="evidence" value="ECO:0007669"/>
    <property type="project" value="UniProtKB-SubCell"/>
</dbReference>
<sequence length="286" mass="31129">MRAIVVLFLLCVNLVWVRTIPSEDFVGWHEKVGIKNAQEIKQLEDRIVGGTVAPLHAHPYLAGLLIDVIGFSQPSACGGSLISSTRVLTAAHCWSDGRFQAYQITVVLGSAYLFHGGIRVLPYAIALHPQYNPKTFANDIAMLYLPNSIEFNQAIRPLILPYGSLLTMDYTGVWARAAGFGRFSDVITSSANSTIARNVFLQVITVQQCRNVFGNYVLESNICTNGYGGVGICQGDSGGPLTVTTTDGQDILIGVSSFVARDGCQLGYPSAFARVMSYMNWIRAHM</sequence>
<evidence type="ECO:0000259" key="4">
    <source>
        <dbReference type="PROSITE" id="PS50240"/>
    </source>
</evidence>
<keyword evidence="2" id="KW-0720">Serine protease</keyword>
<dbReference type="PANTHER" id="PTHR24260:SF134">
    <property type="entry name" value="AT07769P-RELATED"/>
    <property type="match status" value="1"/>
</dbReference>
<feature type="domain" description="Peptidase S1" evidence="4">
    <location>
        <begin position="47"/>
        <end position="286"/>
    </location>
</feature>
<keyword evidence="5" id="KW-1185">Reference proteome</keyword>
<organism evidence="5 6">
    <name type="scientific">Galleria mellonella</name>
    <name type="common">Greater wax moth</name>
    <dbReference type="NCBI Taxonomy" id="7137"/>
    <lineage>
        <taxon>Eukaryota</taxon>
        <taxon>Metazoa</taxon>
        <taxon>Ecdysozoa</taxon>
        <taxon>Arthropoda</taxon>
        <taxon>Hexapoda</taxon>
        <taxon>Insecta</taxon>
        <taxon>Pterygota</taxon>
        <taxon>Neoptera</taxon>
        <taxon>Endopterygota</taxon>
        <taxon>Lepidoptera</taxon>
        <taxon>Glossata</taxon>
        <taxon>Ditrysia</taxon>
        <taxon>Pyraloidea</taxon>
        <taxon>Pyralidae</taxon>
        <taxon>Galleriinae</taxon>
        <taxon>Galleria</taxon>
    </lineage>
</organism>
<proteinExistence type="predicted"/>